<keyword evidence="1" id="KW-0813">Transport</keyword>
<dbReference type="SUPFAM" id="SSF52540">
    <property type="entry name" value="P-loop containing nucleoside triphosphate hydrolases"/>
    <property type="match status" value="1"/>
</dbReference>
<dbReference type="OrthoDB" id="9804819at2"/>
<evidence type="ECO:0000256" key="3">
    <source>
        <dbReference type="ARBA" id="ARBA00022840"/>
    </source>
</evidence>
<evidence type="ECO:0000256" key="1">
    <source>
        <dbReference type="ARBA" id="ARBA00022448"/>
    </source>
</evidence>
<name>A0A1H3R1P8_9BACI</name>
<sequence length="300" mass="33421">MNVIECSGLTKVYGSRKAVNDLSFTIAENKITGLIGRNGAGKTTLLKIIAGYYRKSAGKITVFSKNPFNNIQVAEKLIFVDDRMSFPPALALSEILSSAAAFYPHWNKRIADGLLNYFQLEPKEKHQYLSKGMASTFNMIIGLASRCPLTIYDEPTTGMDAAVRKDFYRALLKDYIEQPRTIILSSHLLNEIEDLLEDVLLLRGGSKELQLPIAELKHYAVGLSGREEAFAEFINDVDILHQKQMGNVKYIVVRNNFSESLQKRIGMSGVEMTPVATDDVCVYLTAGNKGGIDDVFHRSE</sequence>
<dbReference type="PANTHER" id="PTHR42939:SF1">
    <property type="entry name" value="ABC TRANSPORTER ATP-BINDING PROTEIN ALBC-RELATED"/>
    <property type="match status" value="1"/>
</dbReference>
<proteinExistence type="predicted"/>
<dbReference type="Proteomes" id="UP000198935">
    <property type="component" value="Unassembled WGS sequence"/>
</dbReference>
<evidence type="ECO:0000313" key="5">
    <source>
        <dbReference type="EMBL" id="SDZ19221.1"/>
    </source>
</evidence>
<evidence type="ECO:0000256" key="2">
    <source>
        <dbReference type="ARBA" id="ARBA00022741"/>
    </source>
</evidence>
<dbReference type="Gene3D" id="3.40.50.300">
    <property type="entry name" value="P-loop containing nucleotide triphosphate hydrolases"/>
    <property type="match status" value="1"/>
</dbReference>
<dbReference type="AlphaFoldDB" id="A0A1H3R1P8"/>
<dbReference type="GO" id="GO:0016887">
    <property type="term" value="F:ATP hydrolysis activity"/>
    <property type="evidence" value="ECO:0007669"/>
    <property type="project" value="InterPro"/>
</dbReference>
<gene>
    <name evidence="5" type="ORF">SAMN05421736_107138</name>
</gene>
<dbReference type="EMBL" id="FNPI01000007">
    <property type="protein sequence ID" value="SDZ19221.1"/>
    <property type="molecule type" value="Genomic_DNA"/>
</dbReference>
<reference evidence="6" key="1">
    <citation type="submission" date="2016-10" db="EMBL/GenBank/DDBJ databases">
        <authorList>
            <person name="Varghese N."/>
            <person name="Submissions S."/>
        </authorList>
    </citation>
    <scope>NUCLEOTIDE SEQUENCE [LARGE SCALE GENOMIC DNA]</scope>
    <source>
        <strain evidence="6">SP</strain>
    </source>
</reference>
<dbReference type="InterPro" id="IPR051782">
    <property type="entry name" value="ABC_Transporter_VariousFunc"/>
</dbReference>
<dbReference type="Pfam" id="PF00005">
    <property type="entry name" value="ABC_tran"/>
    <property type="match status" value="1"/>
</dbReference>
<keyword evidence="3 5" id="KW-0067">ATP-binding</keyword>
<keyword evidence="2" id="KW-0547">Nucleotide-binding</keyword>
<dbReference type="SMART" id="SM00382">
    <property type="entry name" value="AAA"/>
    <property type="match status" value="1"/>
</dbReference>
<protein>
    <submittedName>
        <fullName evidence="5">ABC-2 type transport system ATP-binding protein</fullName>
    </submittedName>
</protein>
<keyword evidence="6" id="KW-1185">Reference proteome</keyword>
<evidence type="ECO:0000259" key="4">
    <source>
        <dbReference type="PROSITE" id="PS50893"/>
    </source>
</evidence>
<dbReference type="InterPro" id="IPR003593">
    <property type="entry name" value="AAA+_ATPase"/>
</dbReference>
<dbReference type="InterPro" id="IPR027417">
    <property type="entry name" value="P-loop_NTPase"/>
</dbReference>
<dbReference type="PROSITE" id="PS50893">
    <property type="entry name" value="ABC_TRANSPORTER_2"/>
    <property type="match status" value="1"/>
</dbReference>
<evidence type="ECO:0000313" key="6">
    <source>
        <dbReference type="Proteomes" id="UP000198935"/>
    </source>
</evidence>
<accession>A0A1H3R1P8</accession>
<dbReference type="CDD" id="cd03230">
    <property type="entry name" value="ABC_DR_subfamily_A"/>
    <property type="match status" value="1"/>
</dbReference>
<organism evidence="5 6">
    <name type="scientific">Evansella caseinilytica</name>
    <dbReference type="NCBI Taxonomy" id="1503961"/>
    <lineage>
        <taxon>Bacteria</taxon>
        <taxon>Bacillati</taxon>
        <taxon>Bacillota</taxon>
        <taxon>Bacilli</taxon>
        <taxon>Bacillales</taxon>
        <taxon>Bacillaceae</taxon>
        <taxon>Evansella</taxon>
    </lineage>
</organism>
<dbReference type="PANTHER" id="PTHR42939">
    <property type="entry name" value="ABC TRANSPORTER ATP-BINDING PROTEIN ALBC-RELATED"/>
    <property type="match status" value="1"/>
</dbReference>
<dbReference type="GO" id="GO:0005524">
    <property type="term" value="F:ATP binding"/>
    <property type="evidence" value="ECO:0007669"/>
    <property type="project" value="UniProtKB-KW"/>
</dbReference>
<dbReference type="InterPro" id="IPR003439">
    <property type="entry name" value="ABC_transporter-like_ATP-bd"/>
</dbReference>
<dbReference type="STRING" id="1503961.SAMN05421736_107138"/>
<feature type="domain" description="ABC transporter" evidence="4">
    <location>
        <begin position="4"/>
        <end position="229"/>
    </location>
</feature>